<name>A0ACB8MGY1_CITSI</name>
<evidence type="ECO:0000313" key="2">
    <source>
        <dbReference type="Proteomes" id="UP000829398"/>
    </source>
</evidence>
<dbReference type="EMBL" id="CM039172">
    <property type="protein sequence ID" value="KAH9784450.1"/>
    <property type="molecule type" value="Genomic_DNA"/>
</dbReference>
<evidence type="ECO:0000313" key="1">
    <source>
        <dbReference type="EMBL" id="KAH9784450.1"/>
    </source>
</evidence>
<reference evidence="2" key="1">
    <citation type="journal article" date="2023" name="Hortic. Res.">
        <title>A chromosome-level phased genome enabling allele-level studies in sweet orange: a case study on citrus Huanglongbing tolerance.</title>
        <authorList>
            <person name="Wu B."/>
            <person name="Yu Q."/>
            <person name="Deng Z."/>
            <person name="Duan Y."/>
            <person name="Luo F."/>
            <person name="Gmitter F. Jr."/>
        </authorList>
    </citation>
    <scope>NUCLEOTIDE SEQUENCE [LARGE SCALE GENOMIC DNA]</scope>
    <source>
        <strain evidence="2">cv. Valencia</strain>
    </source>
</reference>
<dbReference type="Proteomes" id="UP000829398">
    <property type="component" value="Chromosome 3"/>
</dbReference>
<keyword evidence="2" id="KW-1185">Reference proteome</keyword>
<protein>
    <submittedName>
        <fullName evidence="1">NADPH-dependent aldehyde reductase-like protein</fullName>
    </submittedName>
</protein>
<organism evidence="1 2">
    <name type="scientific">Citrus sinensis</name>
    <name type="common">Sweet orange</name>
    <name type="synonym">Citrus aurantium var. sinensis</name>
    <dbReference type="NCBI Taxonomy" id="2711"/>
    <lineage>
        <taxon>Eukaryota</taxon>
        <taxon>Viridiplantae</taxon>
        <taxon>Streptophyta</taxon>
        <taxon>Embryophyta</taxon>
        <taxon>Tracheophyta</taxon>
        <taxon>Spermatophyta</taxon>
        <taxon>Magnoliopsida</taxon>
        <taxon>eudicotyledons</taxon>
        <taxon>Gunneridae</taxon>
        <taxon>Pentapetalae</taxon>
        <taxon>rosids</taxon>
        <taxon>malvids</taxon>
        <taxon>Sapindales</taxon>
        <taxon>Rutaceae</taxon>
        <taxon>Aurantioideae</taxon>
        <taxon>Citrus</taxon>
    </lineage>
</organism>
<accession>A0ACB8MGY1</accession>
<gene>
    <name evidence="1" type="ORF">KPL71_009657</name>
</gene>
<proteinExistence type="predicted"/>
<comment type="caution">
    <text evidence="1">The sequence shown here is derived from an EMBL/GenBank/DDBJ whole genome shotgun (WGS) entry which is preliminary data.</text>
</comment>
<sequence>MATSTNTPSLSLPLPLKDRVVIVTGSSRGIGREIAIHLAQLGAKLVINYTSNSAQADVVAAEINSSASPATYPPRAITVKADVSDPAQVKSLFDSAEQAFDSPVHVLVNSAGLLDPKYPTIANTSLDDFDRIFSVNARGAFLCCKEAANRLKRGGGGRIILISTSLVGALKPGYAAYTASKAAVETMAKILAKELKGTGITANCVAPGPIATEMFFDGKSEEMVKKVIEECPHNRLGQSKDVAPVVGFLATDASEWVNGQVIRVNGGYV</sequence>